<keyword evidence="7" id="KW-0808">Transferase</keyword>
<dbReference type="PROSITE" id="PS00792">
    <property type="entry name" value="DHPS_1"/>
    <property type="match status" value="1"/>
</dbReference>
<dbReference type="Proteomes" id="UP000271227">
    <property type="component" value="Unassembled WGS sequence"/>
</dbReference>
<dbReference type="InParanoid" id="A0A3M0CTU6"/>
<keyword evidence="9" id="KW-0460">Magnesium</keyword>
<dbReference type="AlphaFoldDB" id="A0A3M0CTU6"/>
<comment type="pathway">
    <text evidence="3">Cofactor biosynthesis; tetrahydrofolate biosynthesis; 7,8-dihydrofolate from 2-amino-4-hydroxy-6-hydroxymethyl-7,8-dihydropteridine diphosphate and 4-aminobenzoate: step 1/2.</text>
</comment>
<organism evidence="13 14">
    <name type="scientific">Eilatimonas milleporae</name>
    <dbReference type="NCBI Taxonomy" id="911205"/>
    <lineage>
        <taxon>Bacteria</taxon>
        <taxon>Pseudomonadati</taxon>
        <taxon>Pseudomonadota</taxon>
        <taxon>Alphaproteobacteria</taxon>
        <taxon>Kordiimonadales</taxon>
        <taxon>Kordiimonadaceae</taxon>
        <taxon>Eilatimonas</taxon>
    </lineage>
</organism>
<comment type="caution">
    <text evidence="13">The sequence shown here is derived from an EMBL/GenBank/DDBJ whole genome shotgun (WGS) entry which is preliminary data.</text>
</comment>
<keyword evidence="8" id="KW-0479">Metal-binding</keyword>
<evidence type="ECO:0000256" key="11">
    <source>
        <dbReference type="ARBA" id="ARBA00030193"/>
    </source>
</evidence>
<dbReference type="Pfam" id="PF00809">
    <property type="entry name" value="Pterin_bind"/>
    <property type="match status" value="1"/>
</dbReference>
<dbReference type="SUPFAM" id="SSF51717">
    <property type="entry name" value="Dihydropteroate synthetase-like"/>
    <property type="match status" value="1"/>
</dbReference>
<dbReference type="RefSeq" id="WP_245998941.1">
    <property type="nucleotide sequence ID" value="NZ_REFR01000009.1"/>
</dbReference>
<dbReference type="CDD" id="cd00739">
    <property type="entry name" value="DHPS"/>
    <property type="match status" value="1"/>
</dbReference>
<evidence type="ECO:0000256" key="10">
    <source>
        <dbReference type="ARBA" id="ARBA00022909"/>
    </source>
</evidence>
<keyword evidence="14" id="KW-1185">Reference proteome</keyword>
<gene>
    <name evidence="13" type="ORF">BXY39_0346</name>
</gene>
<reference evidence="13 14" key="1">
    <citation type="submission" date="2018-10" db="EMBL/GenBank/DDBJ databases">
        <title>Genomic Encyclopedia of Archaeal and Bacterial Type Strains, Phase II (KMG-II): from individual species to whole genera.</title>
        <authorList>
            <person name="Goeker M."/>
        </authorList>
    </citation>
    <scope>NUCLEOTIDE SEQUENCE [LARGE SCALE GENOMIC DNA]</scope>
    <source>
        <strain evidence="13 14">DSM 25217</strain>
    </source>
</reference>
<evidence type="ECO:0000256" key="9">
    <source>
        <dbReference type="ARBA" id="ARBA00022842"/>
    </source>
</evidence>
<evidence type="ECO:0000256" key="4">
    <source>
        <dbReference type="ARBA" id="ARBA00009503"/>
    </source>
</evidence>
<dbReference type="GO" id="GO:0005829">
    <property type="term" value="C:cytosol"/>
    <property type="evidence" value="ECO:0007669"/>
    <property type="project" value="TreeGrafter"/>
</dbReference>
<evidence type="ECO:0000313" key="14">
    <source>
        <dbReference type="Proteomes" id="UP000271227"/>
    </source>
</evidence>
<dbReference type="PANTHER" id="PTHR20941">
    <property type="entry name" value="FOLATE SYNTHESIS PROTEINS"/>
    <property type="match status" value="1"/>
</dbReference>
<evidence type="ECO:0000256" key="8">
    <source>
        <dbReference type="ARBA" id="ARBA00022723"/>
    </source>
</evidence>
<dbReference type="PANTHER" id="PTHR20941:SF1">
    <property type="entry name" value="FOLIC ACID SYNTHESIS PROTEIN FOL1"/>
    <property type="match status" value="1"/>
</dbReference>
<evidence type="ECO:0000313" key="13">
    <source>
        <dbReference type="EMBL" id="RMB11860.1"/>
    </source>
</evidence>
<dbReference type="PROSITE" id="PS50972">
    <property type="entry name" value="PTERIN_BINDING"/>
    <property type="match status" value="1"/>
</dbReference>
<evidence type="ECO:0000256" key="3">
    <source>
        <dbReference type="ARBA" id="ARBA00004763"/>
    </source>
</evidence>
<comment type="catalytic activity">
    <reaction evidence="1">
        <text>(7,8-dihydropterin-6-yl)methyl diphosphate + 4-aminobenzoate = 7,8-dihydropteroate + diphosphate</text>
        <dbReference type="Rhea" id="RHEA:19949"/>
        <dbReference type="ChEBI" id="CHEBI:17836"/>
        <dbReference type="ChEBI" id="CHEBI:17839"/>
        <dbReference type="ChEBI" id="CHEBI:33019"/>
        <dbReference type="ChEBI" id="CHEBI:72950"/>
        <dbReference type="EC" id="2.5.1.15"/>
    </reaction>
</comment>
<dbReference type="EC" id="2.5.1.15" evidence="5"/>
<dbReference type="EMBL" id="REFR01000009">
    <property type="protein sequence ID" value="RMB11860.1"/>
    <property type="molecule type" value="Genomic_DNA"/>
</dbReference>
<dbReference type="InterPro" id="IPR045031">
    <property type="entry name" value="DHP_synth-like"/>
</dbReference>
<dbReference type="GO" id="GO:0046656">
    <property type="term" value="P:folic acid biosynthetic process"/>
    <property type="evidence" value="ECO:0007669"/>
    <property type="project" value="UniProtKB-KW"/>
</dbReference>
<dbReference type="InterPro" id="IPR006390">
    <property type="entry name" value="DHP_synth_dom"/>
</dbReference>
<accession>A0A3M0CTU6</accession>
<dbReference type="PROSITE" id="PS00793">
    <property type="entry name" value="DHPS_2"/>
    <property type="match status" value="1"/>
</dbReference>
<evidence type="ECO:0000256" key="6">
    <source>
        <dbReference type="ARBA" id="ARBA00016919"/>
    </source>
</evidence>
<evidence type="ECO:0000256" key="2">
    <source>
        <dbReference type="ARBA" id="ARBA00001946"/>
    </source>
</evidence>
<evidence type="ECO:0000256" key="7">
    <source>
        <dbReference type="ARBA" id="ARBA00022679"/>
    </source>
</evidence>
<comment type="similarity">
    <text evidence="4">Belongs to the DHPS family.</text>
</comment>
<name>A0A3M0CTU6_9PROT</name>
<evidence type="ECO:0000256" key="1">
    <source>
        <dbReference type="ARBA" id="ARBA00000012"/>
    </source>
</evidence>
<dbReference type="GO" id="GO:0046872">
    <property type="term" value="F:metal ion binding"/>
    <property type="evidence" value="ECO:0007669"/>
    <property type="project" value="UniProtKB-KW"/>
</dbReference>
<dbReference type="Gene3D" id="3.20.20.20">
    <property type="entry name" value="Dihydropteroate synthase-like"/>
    <property type="match status" value="1"/>
</dbReference>
<dbReference type="GO" id="GO:0004156">
    <property type="term" value="F:dihydropteroate synthase activity"/>
    <property type="evidence" value="ECO:0007669"/>
    <property type="project" value="UniProtKB-EC"/>
</dbReference>
<proteinExistence type="inferred from homology"/>
<dbReference type="FunFam" id="3.20.20.20:FF:000006">
    <property type="entry name" value="Dihydropteroate synthase"/>
    <property type="match status" value="1"/>
</dbReference>
<dbReference type="InterPro" id="IPR011005">
    <property type="entry name" value="Dihydropteroate_synth-like_sf"/>
</dbReference>
<feature type="domain" description="Pterin-binding" evidence="12">
    <location>
        <begin position="113"/>
        <end position="367"/>
    </location>
</feature>
<comment type="cofactor">
    <cofactor evidence="2">
        <name>Mg(2+)</name>
        <dbReference type="ChEBI" id="CHEBI:18420"/>
    </cofactor>
</comment>
<dbReference type="NCBIfam" id="TIGR01496">
    <property type="entry name" value="DHPS"/>
    <property type="match status" value="1"/>
</dbReference>
<evidence type="ECO:0000256" key="5">
    <source>
        <dbReference type="ARBA" id="ARBA00012458"/>
    </source>
</evidence>
<dbReference type="FunCoup" id="A0A3M0CTU6">
    <property type="interactions" value="508"/>
</dbReference>
<dbReference type="InterPro" id="IPR000489">
    <property type="entry name" value="Pterin-binding_dom"/>
</dbReference>
<sequence length="390" mass="40600">MTDDTNIQDAGGLRIYLQPAGFLYGGKGLPVAGAALRALAVRAVVRDMSAPGSRLTDTLVPYDDLRAFRETLPSGLGPVFDAQLARMTAARPPLVFDTANDRGDAVSMPFTRARIMGVLNVTPDSFSDGGKFVDVDRAVAHARAMAAAGADIIDVGGESTRPGATPVWEGEEAARVIPVIARLVADGLTVSVDTRHAEVMRQALTAGVHILNDVSALTHDPDSLAVAAGSDAPVVLMHAKGTPADMQDAPAYDDVLLDVFDALDTHVRRVEAAGIERSRLILDPGLGFGKRVVRDNVALLAGAALFHSLGCPLLVGASRKRFIGALTGVDEAGDRLAGSLAAAQAAALAGVQIVRVHDVAETRQALSLAQALADGAQMDMAGMDAWRPGR</sequence>
<dbReference type="GO" id="GO:0046654">
    <property type="term" value="P:tetrahydrofolate biosynthetic process"/>
    <property type="evidence" value="ECO:0007669"/>
    <property type="project" value="TreeGrafter"/>
</dbReference>
<keyword evidence="10" id="KW-0289">Folate biosynthesis</keyword>
<evidence type="ECO:0000259" key="12">
    <source>
        <dbReference type="PROSITE" id="PS50972"/>
    </source>
</evidence>
<protein>
    <recommendedName>
        <fullName evidence="6">Dihydropteroate synthase</fullName>
        <ecNumber evidence="5">2.5.1.15</ecNumber>
    </recommendedName>
    <alternativeName>
        <fullName evidence="11">Dihydropteroate pyrophosphorylase</fullName>
    </alternativeName>
</protein>